<accession>A0ABU1JVX9</accession>
<evidence type="ECO:0000313" key="6">
    <source>
        <dbReference type="EMBL" id="MDR6292169.1"/>
    </source>
</evidence>
<dbReference type="Proteomes" id="UP001262410">
    <property type="component" value="Unassembled WGS sequence"/>
</dbReference>
<comment type="similarity">
    <text evidence="1 4">Belongs to the glycosyl hydrolase 1 family.</text>
</comment>
<dbReference type="PANTHER" id="PTHR10353:SF36">
    <property type="entry name" value="LP05116P"/>
    <property type="match status" value="1"/>
</dbReference>
<comment type="caution">
    <text evidence="6">The sequence shown here is derived from an EMBL/GenBank/DDBJ whole genome shotgun (WGS) entry which is preliminary data.</text>
</comment>
<keyword evidence="7" id="KW-1185">Reference proteome</keyword>
<dbReference type="Gene3D" id="3.20.20.80">
    <property type="entry name" value="Glycosidases"/>
    <property type="match status" value="1"/>
</dbReference>
<sequence>MGDLLGPGGRGDELEPAPAEPRWGADLGPGAEAPPQQAAEALRLAAEMGAVAGRFALDWGTLQPEGRGRLDPAALGRLDRHVDALGEAGLAPWPVLAPARLPRELRLRGGWTGRDTAWRFAEFACRAADRIGDRMAALAIDAGAPGFARDEAAWRDRPIGMAEAAAFTAALHHLLLGRGLALAALRQESTRWRLGAALASPPPDPWDDTLASSDAVAFADALGWEASVATLRDGRYPDLALERLGRVVVDDDAARCRGPVDLLLLDHAGPLWARMEADAPGGVALAERPRGAVAIETAGPDSLRRALDRLVQAWPKLPVQLSLRLAVDDPPAQEGRIEDTVRIARLDAHFEAAHAAWAAGVPVATVFAGPVLDDGRAPPAGLVAWADRADVPQPKASWGWLQQRIRG</sequence>
<dbReference type="GO" id="GO:0008422">
    <property type="term" value="F:beta-glucosidase activity"/>
    <property type="evidence" value="ECO:0007669"/>
    <property type="project" value="UniProtKB-EC"/>
</dbReference>
<keyword evidence="2 6" id="KW-0378">Hydrolase</keyword>
<evidence type="ECO:0000313" key="7">
    <source>
        <dbReference type="Proteomes" id="UP001262410"/>
    </source>
</evidence>
<dbReference type="SUPFAM" id="SSF51445">
    <property type="entry name" value="(Trans)glycosidases"/>
    <property type="match status" value="1"/>
</dbReference>
<dbReference type="EMBL" id="JAVDPW010000008">
    <property type="protein sequence ID" value="MDR6292169.1"/>
    <property type="molecule type" value="Genomic_DNA"/>
</dbReference>
<evidence type="ECO:0000256" key="5">
    <source>
        <dbReference type="SAM" id="MobiDB-lite"/>
    </source>
</evidence>
<dbReference type="InterPro" id="IPR017853">
    <property type="entry name" value="GH"/>
</dbReference>
<dbReference type="EC" id="3.2.1.21" evidence="6"/>
<dbReference type="InterPro" id="IPR001360">
    <property type="entry name" value="Glyco_hydro_1"/>
</dbReference>
<evidence type="ECO:0000256" key="2">
    <source>
        <dbReference type="ARBA" id="ARBA00022801"/>
    </source>
</evidence>
<keyword evidence="3 6" id="KW-0326">Glycosidase</keyword>
<proteinExistence type="inferred from homology"/>
<name>A0ABU1JVX9_9PROT</name>
<organism evidence="6 7">
    <name type="scientific">Inquilinus ginsengisoli</name>
    <dbReference type="NCBI Taxonomy" id="363840"/>
    <lineage>
        <taxon>Bacteria</taxon>
        <taxon>Pseudomonadati</taxon>
        <taxon>Pseudomonadota</taxon>
        <taxon>Alphaproteobacteria</taxon>
        <taxon>Rhodospirillales</taxon>
        <taxon>Rhodospirillaceae</taxon>
        <taxon>Inquilinus</taxon>
    </lineage>
</organism>
<evidence type="ECO:0000256" key="4">
    <source>
        <dbReference type="RuleBase" id="RU003690"/>
    </source>
</evidence>
<protein>
    <submittedName>
        <fullName evidence="6">Beta-glucosidase</fullName>
        <ecNumber evidence="6">3.2.1.21</ecNumber>
    </submittedName>
</protein>
<gene>
    <name evidence="6" type="ORF">E9232_004707</name>
</gene>
<dbReference type="Pfam" id="PF00232">
    <property type="entry name" value="Glyco_hydro_1"/>
    <property type="match status" value="1"/>
</dbReference>
<dbReference type="RefSeq" id="WP_309798036.1">
    <property type="nucleotide sequence ID" value="NZ_JAVDPW010000008.1"/>
</dbReference>
<evidence type="ECO:0000256" key="3">
    <source>
        <dbReference type="ARBA" id="ARBA00023295"/>
    </source>
</evidence>
<reference evidence="6 7" key="1">
    <citation type="submission" date="2023-07" db="EMBL/GenBank/DDBJ databases">
        <title>Sorghum-associated microbial communities from plants grown in Nebraska, USA.</title>
        <authorList>
            <person name="Schachtman D."/>
        </authorList>
    </citation>
    <scope>NUCLEOTIDE SEQUENCE [LARGE SCALE GENOMIC DNA]</scope>
    <source>
        <strain evidence="6 7">584</strain>
    </source>
</reference>
<evidence type="ECO:0000256" key="1">
    <source>
        <dbReference type="ARBA" id="ARBA00010838"/>
    </source>
</evidence>
<feature type="region of interest" description="Disordered" evidence="5">
    <location>
        <begin position="1"/>
        <end position="36"/>
    </location>
</feature>
<dbReference type="PANTHER" id="PTHR10353">
    <property type="entry name" value="GLYCOSYL HYDROLASE"/>
    <property type="match status" value="1"/>
</dbReference>